<protein>
    <submittedName>
        <fullName evidence="8">Cell wall-associated hydrolase, NlpC family</fullName>
    </submittedName>
</protein>
<evidence type="ECO:0000259" key="7">
    <source>
        <dbReference type="PROSITE" id="PS51935"/>
    </source>
</evidence>
<sequence length="607" mass="63788">MAKTGKSIRSAVVMSAAAAGVVAAPQVTEASFGEEDLSFGMQGEHVKTLQNLLQKEGFFGGFDTPGVFGEVTRSAVQQFQANHMLLPDGIAGAKTFSILNALPEESLATEEAEDTYASESVSVSITPISDESQVLRKGARSSDVESLQQYLQKAGFYEHPEVTGIYGNMTKEAVRQFQQARELKTDGLAGPETLGQMNQEIGSNVDQATSMSRSALEGTILRQGDRGSKVESLQEELKELGHYTSTVDGIYGPLTASAVRDLQRETNITVDGIFGPQTFSKLGNTSGGNSNSSSSNDSSASSSSGNSSLSGVVLRQGARGDNVRTLQDELKDLGYYTGSIDGIYGPMTASAVRGLQRATGISVDGIFGPQTYGELSGAPSSSGGSSSNNSSSDSSASSGSSSGDVLKVGSRGADVRELQEMLRATGHYSSGVDGIFGPLTKSAVSKFQNQWDMTSDGIATQRTVEKLEEVSAVHMSESTSSSGSSSGSFNATNLIADASEHLGVPYVWGGTTPSGFDCSGFIQYVFNQNGVDLPRTAAQQWNAGTTVSSPRVGDVVFFETYRSGPSHNGIYIGNNQFIHAGSSTGVTVANMNSSYWSSRYLGAKRLH</sequence>
<dbReference type="InterPro" id="IPR051202">
    <property type="entry name" value="Peptidase_C40"/>
</dbReference>
<dbReference type="SUPFAM" id="SSF54001">
    <property type="entry name" value="Cysteine proteinases"/>
    <property type="match status" value="1"/>
</dbReference>
<dbReference type="Pfam" id="PF01471">
    <property type="entry name" value="PG_binding_1"/>
    <property type="match status" value="5"/>
</dbReference>
<evidence type="ECO:0000256" key="6">
    <source>
        <dbReference type="SAM" id="SignalP"/>
    </source>
</evidence>
<dbReference type="InterPro" id="IPR000064">
    <property type="entry name" value="NLP_P60_dom"/>
</dbReference>
<dbReference type="PANTHER" id="PTHR47053:SF1">
    <property type="entry name" value="MUREIN DD-ENDOPEPTIDASE MEPH-RELATED"/>
    <property type="match status" value="1"/>
</dbReference>
<feature type="region of interest" description="Disordered" evidence="5">
    <location>
        <begin position="374"/>
        <end position="410"/>
    </location>
</feature>
<keyword evidence="4" id="KW-0788">Thiol protease</keyword>
<evidence type="ECO:0000256" key="4">
    <source>
        <dbReference type="ARBA" id="ARBA00022807"/>
    </source>
</evidence>
<proteinExistence type="inferred from homology"/>
<dbReference type="InterPro" id="IPR038765">
    <property type="entry name" value="Papain-like_cys_pep_sf"/>
</dbReference>
<evidence type="ECO:0000256" key="1">
    <source>
        <dbReference type="ARBA" id="ARBA00007074"/>
    </source>
</evidence>
<dbReference type="GO" id="GO:0008234">
    <property type="term" value="F:cysteine-type peptidase activity"/>
    <property type="evidence" value="ECO:0007669"/>
    <property type="project" value="UniProtKB-KW"/>
</dbReference>
<dbReference type="STRING" id="1464123.SAMN05444126_1417"/>
<dbReference type="Gene3D" id="3.90.1720.10">
    <property type="entry name" value="endopeptidase domain like (from Nostoc punctiforme)"/>
    <property type="match status" value="1"/>
</dbReference>
<dbReference type="PROSITE" id="PS51935">
    <property type="entry name" value="NLPC_P60"/>
    <property type="match status" value="1"/>
</dbReference>
<comment type="similarity">
    <text evidence="1">Belongs to the peptidase C40 family.</text>
</comment>
<feature type="domain" description="NlpC/P60" evidence="7">
    <location>
        <begin position="488"/>
        <end position="607"/>
    </location>
</feature>
<keyword evidence="6" id="KW-0732">Signal</keyword>
<keyword evidence="9" id="KW-1185">Reference proteome</keyword>
<evidence type="ECO:0000256" key="3">
    <source>
        <dbReference type="ARBA" id="ARBA00022801"/>
    </source>
</evidence>
<keyword evidence="2" id="KW-0645">Protease</keyword>
<evidence type="ECO:0000313" key="8">
    <source>
        <dbReference type="EMBL" id="SES35622.1"/>
    </source>
</evidence>
<evidence type="ECO:0000313" key="9">
    <source>
        <dbReference type="Proteomes" id="UP000199318"/>
    </source>
</evidence>
<dbReference type="RefSeq" id="WP_093075100.1">
    <property type="nucleotide sequence ID" value="NZ_FOGV01000041.1"/>
</dbReference>
<dbReference type="PANTHER" id="PTHR47053">
    <property type="entry name" value="MUREIN DD-ENDOPEPTIDASE MEPH-RELATED"/>
    <property type="match status" value="1"/>
</dbReference>
<dbReference type="GO" id="GO:0006508">
    <property type="term" value="P:proteolysis"/>
    <property type="evidence" value="ECO:0007669"/>
    <property type="project" value="UniProtKB-KW"/>
</dbReference>
<dbReference type="InterPro" id="IPR036366">
    <property type="entry name" value="PGBDSf"/>
</dbReference>
<dbReference type="InterPro" id="IPR036365">
    <property type="entry name" value="PGBD-like_sf"/>
</dbReference>
<accession>A0A1H9WNY0</accession>
<feature type="compositionally biased region" description="Low complexity" evidence="5">
    <location>
        <begin position="283"/>
        <end position="311"/>
    </location>
</feature>
<organism evidence="8 9">
    <name type="scientific">Salisediminibacterium halotolerans</name>
    <dbReference type="NCBI Taxonomy" id="517425"/>
    <lineage>
        <taxon>Bacteria</taxon>
        <taxon>Bacillati</taxon>
        <taxon>Bacillota</taxon>
        <taxon>Bacilli</taxon>
        <taxon>Bacillales</taxon>
        <taxon>Bacillaceae</taxon>
        <taxon>Salisediminibacterium</taxon>
    </lineage>
</organism>
<gene>
    <name evidence="8" type="ORF">SAMN05444126_1417</name>
</gene>
<dbReference type="EMBL" id="FOGV01000041">
    <property type="protein sequence ID" value="SES35622.1"/>
    <property type="molecule type" value="Genomic_DNA"/>
</dbReference>
<evidence type="ECO:0000256" key="5">
    <source>
        <dbReference type="SAM" id="MobiDB-lite"/>
    </source>
</evidence>
<name>A0A1H9WNY0_9BACI</name>
<dbReference type="SUPFAM" id="SSF47090">
    <property type="entry name" value="PGBD-like"/>
    <property type="match status" value="5"/>
</dbReference>
<dbReference type="OrthoDB" id="9813368at2"/>
<evidence type="ECO:0000256" key="2">
    <source>
        <dbReference type="ARBA" id="ARBA00022670"/>
    </source>
</evidence>
<feature type="compositionally biased region" description="Low complexity" evidence="5">
    <location>
        <begin position="376"/>
        <end position="404"/>
    </location>
</feature>
<feature type="signal peptide" evidence="6">
    <location>
        <begin position="1"/>
        <end position="24"/>
    </location>
</feature>
<feature type="region of interest" description="Disordered" evidence="5">
    <location>
        <begin position="281"/>
        <end position="316"/>
    </location>
</feature>
<dbReference type="AlphaFoldDB" id="A0A1H9WNY0"/>
<dbReference type="Proteomes" id="UP000199318">
    <property type="component" value="Unassembled WGS sequence"/>
</dbReference>
<comment type="caution">
    <text evidence="8">The sequence shown here is derived from an EMBL/GenBank/DDBJ whole genome shotgun (WGS) entry which is preliminary data.</text>
</comment>
<dbReference type="InterPro" id="IPR002477">
    <property type="entry name" value="Peptidoglycan-bd-like"/>
</dbReference>
<dbReference type="Gene3D" id="1.10.101.10">
    <property type="entry name" value="PGBD-like superfamily/PGBD"/>
    <property type="match status" value="5"/>
</dbReference>
<keyword evidence="3 8" id="KW-0378">Hydrolase</keyword>
<dbReference type="Pfam" id="PF00877">
    <property type="entry name" value="NLPC_P60"/>
    <property type="match status" value="1"/>
</dbReference>
<feature type="chain" id="PRO_5039663170" evidence="6">
    <location>
        <begin position="25"/>
        <end position="607"/>
    </location>
</feature>
<reference evidence="9" key="1">
    <citation type="submission" date="2016-10" db="EMBL/GenBank/DDBJ databases">
        <authorList>
            <person name="de Groot N.N."/>
        </authorList>
    </citation>
    <scope>NUCLEOTIDE SEQUENCE [LARGE SCALE GENOMIC DNA]</scope>
    <source>
        <strain evidence="9">10nlg</strain>
    </source>
</reference>